<dbReference type="SUPFAM" id="SSF81296">
    <property type="entry name" value="E set domains"/>
    <property type="match status" value="1"/>
</dbReference>
<organism evidence="3 4">
    <name type="scientific">Lachnellula suecica</name>
    <dbReference type="NCBI Taxonomy" id="602035"/>
    <lineage>
        <taxon>Eukaryota</taxon>
        <taxon>Fungi</taxon>
        <taxon>Dikarya</taxon>
        <taxon>Ascomycota</taxon>
        <taxon>Pezizomycotina</taxon>
        <taxon>Leotiomycetes</taxon>
        <taxon>Helotiales</taxon>
        <taxon>Lachnaceae</taxon>
        <taxon>Lachnellula</taxon>
    </lineage>
</organism>
<comment type="caution">
    <text evidence="3">The sequence shown here is derived from an EMBL/GenBank/DDBJ whole genome shotgun (WGS) entry which is preliminary data.</text>
</comment>
<dbReference type="InterPro" id="IPR011021">
    <property type="entry name" value="Arrestin-like_N"/>
</dbReference>
<reference evidence="3 4" key="1">
    <citation type="submission" date="2018-05" db="EMBL/GenBank/DDBJ databases">
        <title>Genome sequencing and assembly of the regulated plant pathogen Lachnellula willkommii and related sister species for the development of diagnostic species identification markers.</title>
        <authorList>
            <person name="Giroux E."/>
            <person name="Bilodeau G."/>
        </authorList>
    </citation>
    <scope>NUCLEOTIDE SEQUENCE [LARGE SCALE GENOMIC DNA]</scope>
    <source>
        <strain evidence="3 4">CBS 268.59</strain>
    </source>
</reference>
<dbReference type="OrthoDB" id="2283785at2759"/>
<evidence type="ECO:0000256" key="1">
    <source>
        <dbReference type="SAM" id="MobiDB-lite"/>
    </source>
</evidence>
<dbReference type="InterPro" id="IPR039634">
    <property type="entry name" value="Bul1-like"/>
</dbReference>
<accession>A0A8T9CI04</accession>
<keyword evidence="4" id="KW-1185">Reference proteome</keyword>
<dbReference type="Gene3D" id="2.60.40.640">
    <property type="match status" value="1"/>
</dbReference>
<feature type="domain" description="Arrestin-like N-terminal" evidence="2">
    <location>
        <begin position="32"/>
        <end position="191"/>
    </location>
</feature>
<name>A0A8T9CI04_9HELO</name>
<dbReference type="AlphaFoldDB" id="A0A8T9CI04"/>
<dbReference type="PANTHER" id="PTHR31904:SF1">
    <property type="entry name" value="BYPASS OF STOP CODON PROTEIN 5-RELATED"/>
    <property type="match status" value="1"/>
</dbReference>
<proteinExistence type="predicted"/>
<gene>
    <name evidence="3" type="ORF">LSUE1_G003020</name>
</gene>
<feature type="region of interest" description="Disordered" evidence="1">
    <location>
        <begin position="347"/>
        <end position="372"/>
    </location>
</feature>
<protein>
    <recommendedName>
        <fullName evidence="2">Arrestin-like N-terminal domain-containing protein</fullName>
    </recommendedName>
</protein>
<evidence type="ECO:0000313" key="3">
    <source>
        <dbReference type="EMBL" id="TVY84147.1"/>
    </source>
</evidence>
<dbReference type="PANTHER" id="PTHR31904">
    <property type="entry name" value="BYPASS OF STOP CODON PROTEIN 5-RELATED"/>
    <property type="match status" value="1"/>
</dbReference>
<dbReference type="InterPro" id="IPR014752">
    <property type="entry name" value="Arrestin-like_C"/>
</dbReference>
<dbReference type="Pfam" id="PF00339">
    <property type="entry name" value="Arrestin_N"/>
    <property type="match status" value="1"/>
</dbReference>
<dbReference type="InterPro" id="IPR014756">
    <property type="entry name" value="Ig_E-set"/>
</dbReference>
<evidence type="ECO:0000259" key="2">
    <source>
        <dbReference type="Pfam" id="PF00339"/>
    </source>
</evidence>
<dbReference type="EMBL" id="QGMK01000112">
    <property type="protein sequence ID" value="TVY84147.1"/>
    <property type="molecule type" value="Genomic_DNA"/>
</dbReference>
<evidence type="ECO:0000313" key="4">
    <source>
        <dbReference type="Proteomes" id="UP000469558"/>
    </source>
</evidence>
<sequence length="512" mass="55872">MNSYAASIQSTTGTMATYARKLSQQGRPDMEIILDDHTDGKIYSTFDAISGRVEITAPHNARFDEIQITLEGTVRTFVENLSPTSTRSKTTALHKFLKLVMPIPESDYPQPRIAEAGRTYTFPFNFVVPDRLLPRSCNHKCLSEHVHEAHLQLPPSMGDRELSSRDDLSPDMAKIVYGIKVQVVRNREVDNKNVVLVEGLKKLHIVPAVAEAPPLSVGVEDCEYRLSKTKSLKKGLFSGKLGKITVSAAQTNAITLPSPSSEKVQPATTATINLRFDPHETSSQPPRLGGLTTKIKVSTFFAARPAVSIPTQRKILSQFEAFRGVYDQSISLSSRCVESVAWAQHTPSPEYSRRDSASSTSSSDESDNIHASKPKDKSVYYTASIIVPITLPCSKTWIPTFHSCIASRVYTINLNLSIHTPGPGVPATSVSLHLPVQIAAAGNRSRRATLTPEEAAAELASANQFFTPRVIEIPDENLVGNSVLAQAGDSELPPSYESFAARPQQIVDPGRG</sequence>
<dbReference type="Proteomes" id="UP000469558">
    <property type="component" value="Unassembled WGS sequence"/>
</dbReference>